<gene>
    <name evidence="2" type="ORF">DILT_LOCUS18443</name>
</gene>
<proteinExistence type="predicted"/>
<keyword evidence="1" id="KW-1133">Transmembrane helix</keyword>
<dbReference type="OrthoDB" id="203097at2759"/>
<feature type="non-terminal residue" evidence="2">
    <location>
        <position position="116"/>
    </location>
</feature>
<dbReference type="Proteomes" id="UP000281553">
    <property type="component" value="Unassembled WGS sequence"/>
</dbReference>
<dbReference type="AlphaFoldDB" id="A0A3P7NXX1"/>
<feature type="transmembrane region" description="Helical" evidence="1">
    <location>
        <begin position="79"/>
        <end position="100"/>
    </location>
</feature>
<sequence>MLVKYFLPKAANIIHRALSPLATLLIIVIVGFGTYVNLPIYALIGQYPLLLPTAAALPWIGFLLAGLIAFLLRRPWAEVLTIAIETGIQNIGIAILVLIYSMPQPEGDIGAVMPLV</sequence>
<feature type="transmembrane region" description="Helical" evidence="1">
    <location>
        <begin position="50"/>
        <end position="72"/>
    </location>
</feature>
<keyword evidence="1" id="KW-0472">Membrane</keyword>
<evidence type="ECO:0000313" key="2">
    <source>
        <dbReference type="EMBL" id="VDN41088.1"/>
    </source>
</evidence>
<dbReference type="PANTHER" id="PTHR10361:SF28">
    <property type="entry name" value="P3 PROTEIN-RELATED"/>
    <property type="match status" value="1"/>
</dbReference>
<evidence type="ECO:0000256" key="1">
    <source>
        <dbReference type="SAM" id="Phobius"/>
    </source>
</evidence>
<dbReference type="PANTHER" id="PTHR10361">
    <property type="entry name" value="SODIUM-BILE ACID COTRANSPORTER"/>
    <property type="match status" value="1"/>
</dbReference>
<keyword evidence="1" id="KW-0812">Transmembrane</keyword>
<evidence type="ECO:0000313" key="3">
    <source>
        <dbReference type="Proteomes" id="UP000281553"/>
    </source>
</evidence>
<reference evidence="2 3" key="1">
    <citation type="submission" date="2018-11" db="EMBL/GenBank/DDBJ databases">
        <authorList>
            <consortium name="Pathogen Informatics"/>
        </authorList>
    </citation>
    <scope>NUCLEOTIDE SEQUENCE [LARGE SCALE GENOMIC DNA]</scope>
</reference>
<protein>
    <submittedName>
        <fullName evidence="2">Uncharacterized protein</fullName>
    </submittedName>
</protein>
<dbReference type="InterPro" id="IPR038770">
    <property type="entry name" value="Na+/solute_symporter_sf"/>
</dbReference>
<dbReference type="EMBL" id="UYRU01100404">
    <property type="protein sequence ID" value="VDN41088.1"/>
    <property type="molecule type" value="Genomic_DNA"/>
</dbReference>
<feature type="transmembrane region" description="Helical" evidence="1">
    <location>
        <begin position="21"/>
        <end position="44"/>
    </location>
</feature>
<name>A0A3P7NXX1_DIBLA</name>
<organism evidence="2 3">
    <name type="scientific">Dibothriocephalus latus</name>
    <name type="common">Fish tapeworm</name>
    <name type="synonym">Diphyllobothrium latum</name>
    <dbReference type="NCBI Taxonomy" id="60516"/>
    <lineage>
        <taxon>Eukaryota</taxon>
        <taxon>Metazoa</taxon>
        <taxon>Spiralia</taxon>
        <taxon>Lophotrochozoa</taxon>
        <taxon>Platyhelminthes</taxon>
        <taxon>Cestoda</taxon>
        <taxon>Eucestoda</taxon>
        <taxon>Diphyllobothriidea</taxon>
        <taxon>Diphyllobothriidae</taxon>
        <taxon>Dibothriocephalus</taxon>
    </lineage>
</organism>
<accession>A0A3P7NXX1</accession>
<dbReference type="Gene3D" id="1.20.1530.20">
    <property type="match status" value="1"/>
</dbReference>
<keyword evidence="3" id="KW-1185">Reference proteome</keyword>
<dbReference type="InterPro" id="IPR004710">
    <property type="entry name" value="Bilac:Na_transpt"/>
</dbReference>